<dbReference type="AlphaFoldDB" id="K1WUG3"/>
<gene>
    <name evidence="2" type="ORF">MBM_05120</name>
</gene>
<dbReference type="HOGENOM" id="CLU_164164_0_0_1"/>
<dbReference type="EMBL" id="JH921438">
    <property type="protein sequence ID" value="EKD16651.1"/>
    <property type="molecule type" value="Genomic_DNA"/>
</dbReference>
<dbReference type="KEGG" id="mbe:MBM_05120"/>
<dbReference type="GeneID" id="18761055"/>
<proteinExistence type="predicted"/>
<organism evidence="2 3">
    <name type="scientific">Marssonina brunnea f. sp. multigermtubi (strain MB_m1)</name>
    <name type="common">Marssonina leaf spot fungus</name>
    <dbReference type="NCBI Taxonomy" id="1072389"/>
    <lineage>
        <taxon>Eukaryota</taxon>
        <taxon>Fungi</taxon>
        <taxon>Dikarya</taxon>
        <taxon>Ascomycota</taxon>
        <taxon>Pezizomycotina</taxon>
        <taxon>Leotiomycetes</taxon>
        <taxon>Helotiales</taxon>
        <taxon>Drepanopezizaceae</taxon>
        <taxon>Drepanopeziza</taxon>
    </lineage>
</organism>
<keyword evidence="3" id="KW-1185">Reference proteome</keyword>
<evidence type="ECO:0008006" key="4">
    <source>
        <dbReference type="Google" id="ProtNLM"/>
    </source>
</evidence>
<accession>K1WUG3</accession>
<dbReference type="InParanoid" id="K1WUG3"/>
<evidence type="ECO:0000313" key="3">
    <source>
        <dbReference type="Proteomes" id="UP000006753"/>
    </source>
</evidence>
<feature type="chain" id="PRO_5003854964" description="Small secreted protein" evidence="1">
    <location>
        <begin position="21"/>
        <end position="121"/>
    </location>
</feature>
<name>K1WUG3_MARBU</name>
<dbReference type="Proteomes" id="UP000006753">
    <property type="component" value="Unassembled WGS sequence"/>
</dbReference>
<feature type="signal peptide" evidence="1">
    <location>
        <begin position="1"/>
        <end position="20"/>
    </location>
</feature>
<keyword evidence="1" id="KW-0732">Signal</keyword>
<dbReference type="OrthoDB" id="5401396at2759"/>
<protein>
    <recommendedName>
        <fullName evidence="4">Small secreted protein</fullName>
    </recommendedName>
</protein>
<evidence type="ECO:0000256" key="1">
    <source>
        <dbReference type="SAM" id="SignalP"/>
    </source>
</evidence>
<reference evidence="2 3" key="1">
    <citation type="journal article" date="2012" name="BMC Genomics">
        <title>Sequencing the genome of Marssonina brunnea reveals fungus-poplar co-evolution.</title>
        <authorList>
            <person name="Zhu S."/>
            <person name="Cao Y.-Z."/>
            <person name="Jiang C."/>
            <person name="Tan B.-Y."/>
            <person name="Wang Z."/>
            <person name="Feng S."/>
            <person name="Zhang L."/>
            <person name="Su X.-H."/>
            <person name="Brejova B."/>
            <person name="Vinar T."/>
            <person name="Xu M."/>
            <person name="Wang M.-X."/>
            <person name="Zhang S.-G."/>
            <person name="Huang M.-R."/>
            <person name="Wu R."/>
            <person name="Zhou Y."/>
        </authorList>
    </citation>
    <scope>NUCLEOTIDE SEQUENCE [LARGE SCALE GENOMIC DNA]</scope>
    <source>
        <strain evidence="2 3">MB_m1</strain>
    </source>
</reference>
<evidence type="ECO:0000313" key="2">
    <source>
        <dbReference type="EMBL" id="EKD16651.1"/>
    </source>
</evidence>
<sequence>MMFINAFVAAAVLAASAVTAVPSALPLDKEVASRTIQICRNKNLAFCDKDAEAPPASCVDLIPYNDIITSIDTGSLTCTFYSKHWCDLSGEYFDHTGVIDDLATYPGLEQWDNDISSYECQ</sequence>